<evidence type="ECO:0000259" key="9">
    <source>
        <dbReference type="Pfam" id="PF10208"/>
    </source>
</evidence>
<dbReference type="PANTHER" id="PTHR12990:SF5">
    <property type="entry name" value="MESENCEPHALIC ASTROCYTE-DERIVED NEUROTROPHIC FACTOR HOMOLOG"/>
    <property type="match status" value="1"/>
</dbReference>
<accession>A0A2I2J6Y1</accession>
<feature type="signal peptide" evidence="8">
    <location>
        <begin position="1"/>
        <end position="20"/>
    </location>
</feature>
<evidence type="ECO:0000256" key="5">
    <source>
        <dbReference type="ARBA" id="ARBA00022729"/>
    </source>
</evidence>
<evidence type="ECO:0000256" key="1">
    <source>
        <dbReference type="ARBA" id="ARBA00004613"/>
    </source>
</evidence>
<evidence type="ECO:0000256" key="2">
    <source>
        <dbReference type="ARBA" id="ARBA00005617"/>
    </source>
</evidence>
<comment type="similarity">
    <text evidence="2">Belongs to the ARMET family.</text>
</comment>
<feature type="chain" id="PRO_5014186729" description="Mesencephalic astrocyte-derived neurotrophic factor homolog" evidence="8">
    <location>
        <begin position="21"/>
        <end position="172"/>
    </location>
</feature>
<dbReference type="PANTHER" id="PTHR12990">
    <property type="entry name" value="ARMET-LIKE PROTEIN"/>
    <property type="match status" value="1"/>
</dbReference>
<protein>
    <recommendedName>
        <fullName evidence="3">Mesencephalic astrocyte-derived neurotrophic factor homolog</fullName>
    </recommendedName>
    <alternativeName>
        <fullName evidence="7">MANF/CDNF-like protein</fullName>
    </alternativeName>
</protein>
<evidence type="ECO:0000256" key="8">
    <source>
        <dbReference type="SAM" id="SignalP"/>
    </source>
</evidence>
<dbReference type="SUPFAM" id="SSF68906">
    <property type="entry name" value="SAP domain"/>
    <property type="match status" value="1"/>
</dbReference>
<dbReference type="InterPro" id="IPR019345">
    <property type="entry name" value="ARMET_C"/>
</dbReference>
<reference evidence="11" key="1">
    <citation type="submission" date="2016-07" db="EMBL/GenBank/DDBJ databases">
        <title>An evolutionary perspective on the function of mesencephalic astrocyte-derived neurotrophic factor (MANF) in sponges: At the cross-roads of innate immune and apoptotic pathways.</title>
        <authorList>
            <person name="Wiens M."/>
            <person name="Rodrigues D.S.B."/>
            <person name="Mueller W.E.G."/>
        </authorList>
    </citation>
    <scope>NUCLEOTIDE SEQUENCE</scope>
</reference>
<evidence type="ECO:0000256" key="3">
    <source>
        <dbReference type="ARBA" id="ARBA00014267"/>
    </source>
</evidence>
<dbReference type="Gene3D" id="1.10.225.10">
    <property type="entry name" value="Saposin-like"/>
    <property type="match status" value="1"/>
</dbReference>
<feature type="domain" description="ARMET N-terminal" evidence="10">
    <location>
        <begin position="26"/>
        <end position="123"/>
    </location>
</feature>
<evidence type="ECO:0000313" key="11">
    <source>
        <dbReference type="EMBL" id="SCD14044.1"/>
    </source>
</evidence>
<dbReference type="GO" id="GO:0005576">
    <property type="term" value="C:extracellular region"/>
    <property type="evidence" value="ECO:0007669"/>
    <property type="project" value="UniProtKB-SubCell"/>
</dbReference>
<feature type="domain" description="ARMET C-terminal" evidence="9">
    <location>
        <begin position="127"/>
        <end position="169"/>
    </location>
</feature>
<evidence type="ECO:0000256" key="6">
    <source>
        <dbReference type="ARBA" id="ARBA00023157"/>
    </source>
</evidence>
<keyword evidence="6" id="KW-1015">Disulfide bond</keyword>
<dbReference type="Gene3D" id="1.10.720.30">
    <property type="entry name" value="SAP domain"/>
    <property type="match status" value="1"/>
</dbReference>
<comment type="subcellular location">
    <subcellularLocation>
        <location evidence="1">Secreted</location>
    </subcellularLocation>
</comment>
<dbReference type="InterPro" id="IPR045332">
    <property type="entry name" value="ARMET_N"/>
</dbReference>
<keyword evidence="5 8" id="KW-0732">Signal</keyword>
<dbReference type="Pfam" id="PF20145">
    <property type="entry name" value="ARMET_N"/>
    <property type="match status" value="1"/>
</dbReference>
<dbReference type="AlphaFoldDB" id="A0A2I2J6Y1"/>
<evidence type="ECO:0000256" key="4">
    <source>
        <dbReference type="ARBA" id="ARBA00022525"/>
    </source>
</evidence>
<dbReference type="FunFam" id="1.10.225.10:FF:000003">
    <property type="entry name" value="Mesencephalic astrocyte-derived neurotrophic factor"/>
    <property type="match status" value="1"/>
</dbReference>
<organism evidence="11">
    <name type="scientific">Suberites domuncula</name>
    <name type="common">Sponge</name>
    <dbReference type="NCBI Taxonomy" id="55567"/>
    <lineage>
        <taxon>Eukaryota</taxon>
        <taxon>Metazoa</taxon>
        <taxon>Porifera</taxon>
        <taxon>Demospongiae</taxon>
        <taxon>Heteroscleromorpha</taxon>
        <taxon>Suberitida</taxon>
        <taxon>Suberitidae</taxon>
        <taxon>Suberites</taxon>
    </lineage>
</organism>
<keyword evidence="4" id="KW-0964">Secreted</keyword>
<dbReference type="InterPro" id="IPR045333">
    <property type="entry name" value="ARMET-like"/>
</dbReference>
<dbReference type="InterPro" id="IPR036361">
    <property type="entry name" value="SAP_dom_sf"/>
</dbReference>
<gene>
    <name evidence="11" type="primary">MANF</name>
</gene>
<proteinExistence type="evidence at transcript level"/>
<sequence>MELKVLVVLGLCFLCCEVKAKLKGDDCEVCISFLNKFGKRLKERAVDMPNQDQMEIELLKTCREAKGKDERFCYYIGASDIAATKLVRLVTKPMSFSKPAEKICEDLKKKDGEICELKYEKEIDFSTVDLKKLRVKELKKILSNWGEDCRGCAEKTDFISKINAIKHQHVEL</sequence>
<dbReference type="EMBL" id="LT605074">
    <property type="protein sequence ID" value="SCD14044.1"/>
    <property type="molecule type" value="mRNA"/>
</dbReference>
<evidence type="ECO:0000259" key="10">
    <source>
        <dbReference type="Pfam" id="PF20145"/>
    </source>
</evidence>
<name>A0A2I2J6Y1_SUBDO</name>
<dbReference type="Pfam" id="PF10208">
    <property type="entry name" value="ARMET_C"/>
    <property type="match status" value="1"/>
</dbReference>
<evidence type="ECO:0000256" key="7">
    <source>
        <dbReference type="ARBA" id="ARBA00032923"/>
    </source>
</evidence>